<dbReference type="AlphaFoldDB" id="B0G446"/>
<gene>
    <name evidence="1" type="ORF">DORFOR_01023</name>
</gene>
<dbReference type="PaxDb" id="411461-DORFOR_01023"/>
<evidence type="ECO:0000313" key="1">
    <source>
        <dbReference type="EMBL" id="EDR47498.1"/>
    </source>
</evidence>
<accession>B0G446</accession>
<dbReference type="EMBL" id="AAXA02000011">
    <property type="protein sequence ID" value="EDR47498.1"/>
    <property type="molecule type" value="Genomic_DNA"/>
</dbReference>
<dbReference type="Proteomes" id="UP000005359">
    <property type="component" value="Unassembled WGS sequence"/>
</dbReference>
<proteinExistence type="predicted"/>
<sequence length="43" mass="5417">MLNIKNETENAWKKRVRLERFYREAPVKLRRADWNKRKMALEQ</sequence>
<name>B0G446_9FIRM</name>
<dbReference type="STRING" id="411461.DORFOR_01023"/>
<comment type="caution">
    <text evidence="1">The sequence shown here is derived from an EMBL/GenBank/DDBJ whole genome shotgun (WGS) entry which is preliminary data.</text>
</comment>
<evidence type="ECO:0000313" key="2">
    <source>
        <dbReference type="Proteomes" id="UP000005359"/>
    </source>
</evidence>
<reference evidence="1 2" key="2">
    <citation type="submission" date="2007-10" db="EMBL/GenBank/DDBJ databases">
        <authorList>
            <person name="Fulton L."/>
            <person name="Clifton S."/>
            <person name="Fulton B."/>
            <person name="Xu J."/>
            <person name="Minx P."/>
            <person name="Pepin K.H."/>
            <person name="Johnson M."/>
            <person name="Thiruvilangam P."/>
            <person name="Bhonagiri V."/>
            <person name="Nash W.E."/>
            <person name="Wang C."/>
            <person name="Mardis E.R."/>
            <person name="Wilson R.K."/>
        </authorList>
    </citation>
    <scope>NUCLEOTIDE SEQUENCE [LARGE SCALE GENOMIC DNA]</scope>
    <source>
        <strain evidence="1 2">ATCC 27755</strain>
    </source>
</reference>
<protein>
    <submittedName>
        <fullName evidence="1">Uncharacterized protein</fullName>
    </submittedName>
</protein>
<reference evidence="1 2" key="1">
    <citation type="submission" date="2007-10" db="EMBL/GenBank/DDBJ databases">
        <title>Draft genome sequence of Dorea formicigenerans(ATCC 27755).</title>
        <authorList>
            <person name="Sudarsanam P."/>
            <person name="Ley R."/>
            <person name="Guruge J."/>
            <person name="Turnbaugh P.J."/>
            <person name="Mahowald M."/>
            <person name="Liep D."/>
            <person name="Gordon J."/>
        </authorList>
    </citation>
    <scope>NUCLEOTIDE SEQUENCE [LARGE SCALE GENOMIC DNA]</scope>
    <source>
        <strain evidence="1 2">ATCC 27755</strain>
    </source>
</reference>
<organism evidence="1 2">
    <name type="scientific">Dorea formicigenerans ATCC 27755</name>
    <dbReference type="NCBI Taxonomy" id="411461"/>
    <lineage>
        <taxon>Bacteria</taxon>
        <taxon>Bacillati</taxon>
        <taxon>Bacillota</taxon>
        <taxon>Clostridia</taxon>
        <taxon>Lachnospirales</taxon>
        <taxon>Lachnospiraceae</taxon>
        <taxon>Dorea</taxon>
    </lineage>
</organism>